<dbReference type="GO" id="GO:0051082">
    <property type="term" value="F:unfolded protein binding"/>
    <property type="evidence" value="ECO:0007669"/>
    <property type="project" value="TreeGrafter"/>
</dbReference>
<evidence type="ECO:0000256" key="6">
    <source>
        <dbReference type="SAM" id="Coils"/>
    </source>
</evidence>
<keyword evidence="3 4" id="KW-0346">Stress response</keyword>
<dbReference type="SUPFAM" id="SSF51064">
    <property type="entry name" value="Head domain of nucleotide exchange factor GrpE"/>
    <property type="match status" value="1"/>
</dbReference>
<evidence type="ECO:0000256" key="1">
    <source>
        <dbReference type="ARBA" id="ARBA00009054"/>
    </source>
</evidence>
<feature type="region of interest" description="Disordered" evidence="7">
    <location>
        <begin position="1"/>
        <end position="31"/>
    </location>
</feature>
<dbReference type="HAMAP" id="MF_01151">
    <property type="entry name" value="GrpE"/>
    <property type="match status" value="1"/>
</dbReference>
<evidence type="ECO:0000256" key="3">
    <source>
        <dbReference type="HAMAP-Rule" id="MF_01151"/>
    </source>
</evidence>
<feature type="compositionally biased region" description="Acidic residues" evidence="7">
    <location>
        <begin position="21"/>
        <end position="30"/>
    </location>
</feature>
<comment type="subunit">
    <text evidence="3">Homodimer.</text>
</comment>
<dbReference type="GO" id="GO:0005737">
    <property type="term" value="C:cytoplasm"/>
    <property type="evidence" value="ECO:0007669"/>
    <property type="project" value="UniProtKB-SubCell"/>
</dbReference>
<comment type="similarity">
    <text evidence="1 3 5">Belongs to the GrpE family.</text>
</comment>
<gene>
    <name evidence="3" type="primary">grpE</name>
    <name evidence="8" type="ORF">H9729_05355</name>
</gene>
<protein>
    <recommendedName>
        <fullName evidence="3 4">Protein GrpE</fullName>
    </recommendedName>
    <alternativeName>
        <fullName evidence="3">HSP-70 cofactor</fullName>
    </alternativeName>
</protein>
<keyword evidence="3" id="KW-0963">Cytoplasm</keyword>
<dbReference type="PROSITE" id="PS01071">
    <property type="entry name" value="GRPE"/>
    <property type="match status" value="1"/>
</dbReference>
<reference evidence="8" key="1">
    <citation type="journal article" date="2021" name="PeerJ">
        <title>Extensive microbial diversity within the chicken gut microbiome revealed by metagenomics and culture.</title>
        <authorList>
            <person name="Gilroy R."/>
            <person name="Ravi A."/>
            <person name="Getino M."/>
            <person name="Pursley I."/>
            <person name="Horton D.L."/>
            <person name="Alikhan N.F."/>
            <person name="Baker D."/>
            <person name="Gharbi K."/>
            <person name="Hall N."/>
            <person name="Watson M."/>
            <person name="Adriaenssens E.M."/>
            <person name="Foster-Nyarko E."/>
            <person name="Jarju S."/>
            <person name="Secka A."/>
            <person name="Antonio M."/>
            <person name="Oren A."/>
            <person name="Chaudhuri R.R."/>
            <person name="La Ragione R."/>
            <person name="Hildebrand F."/>
            <person name="Pallen M.J."/>
        </authorList>
    </citation>
    <scope>NUCLEOTIDE SEQUENCE</scope>
    <source>
        <strain evidence="8">1345</strain>
    </source>
</reference>
<evidence type="ECO:0000256" key="7">
    <source>
        <dbReference type="SAM" id="MobiDB-lite"/>
    </source>
</evidence>
<comment type="subcellular location">
    <subcellularLocation>
        <location evidence="3">Cytoplasm</location>
    </subcellularLocation>
</comment>
<keyword evidence="2 3" id="KW-0143">Chaperone</keyword>
<feature type="coiled-coil region" evidence="6">
    <location>
        <begin position="66"/>
        <end position="93"/>
    </location>
</feature>
<dbReference type="PANTHER" id="PTHR21237:SF23">
    <property type="entry name" value="GRPE PROTEIN HOMOLOG, MITOCHONDRIAL"/>
    <property type="match status" value="1"/>
</dbReference>
<evidence type="ECO:0000313" key="8">
    <source>
        <dbReference type="EMBL" id="HIY97097.1"/>
    </source>
</evidence>
<name>A0A9D2CSX3_9FIRM</name>
<dbReference type="Gene3D" id="2.30.22.10">
    <property type="entry name" value="Head domain of nucleotide exchange factor GrpE"/>
    <property type="match status" value="1"/>
</dbReference>
<dbReference type="GO" id="GO:0051087">
    <property type="term" value="F:protein-folding chaperone binding"/>
    <property type="evidence" value="ECO:0007669"/>
    <property type="project" value="InterPro"/>
</dbReference>
<feature type="compositionally biased region" description="Basic and acidic residues" evidence="7">
    <location>
        <begin position="1"/>
        <end position="10"/>
    </location>
</feature>
<comment type="function">
    <text evidence="3 4">Participates actively in the response to hyperosmotic and heat shock by preventing the aggregation of stress-denatured proteins, in association with DnaK and GrpE. It is the nucleotide exchange factor for DnaK and may function as a thermosensor. Unfolded proteins bind initially to DnaJ; upon interaction with the DnaJ-bound protein, DnaK hydrolyzes its bound ATP, resulting in the formation of a stable complex. GrpE releases ADP from DnaK; ATP binding to DnaK triggers the release of the substrate protein, thus completing the reaction cycle. Several rounds of ATP-dependent interactions between DnaJ, DnaK and GrpE are required for fully efficient folding.</text>
</comment>
<organism evidence="8 9">
    <name type="scientific">Candidatus Borkfalkia excrementigallinarum</name>
    <dbReference type="NCBI Taxonomy" id="2838506"/>
    <lineage>
        <taxon>Bacteria</taxon>
        <taxon>Bacillati</taxon>
        <taxon>Bacillota</taxon>
        <taxon>Clostridia</taxon>
        <taxon>Christensenellales</taxon>
        <taxon>Christensenellaceae</taxon>
        <taxon>Candidatus Borkfalkia</taxon>
    </lineage>
</organism>
<comment type="caution">
    <text evidence="8">The sequence shown here is derived from an EMBL/GenBank/DDBJ whole genome shotgun (WGS) entry which is preliminary data.</text>
</comment>
<feature type="region of interest" description="Disordered" evidence="7">
    <location>
        <begin position="43"/>
        <end position="66"/>
    </location>
</feature>
<dbReference type="PRINTS" id="PR00773">
    <property type="entry name" value="GRPEPROTEIN"/>
</dbReference>
<evidence type="ECO:0000256" key="5">
    <source>
        <dbReference type="RuleBase" id="RU004478"/>
    </source>
</evidence>
<evidence type="ECO:0000256" key="2">
    <source>
        <dbReference type="ARBA" id="ARBA00023186"/>
    </source>
</evidence>
<dbReference type="GO" id="GO:0000774">
    <property type="term" value="F:adenyl-nucleotide exchange factor activity"/>
    <property type="evidence" value="ECO:0007669"/>
    <property type="project" value="InterPro"/>
</dbReference>
<dbReference type="EMBL" id="DXCQ01000049">
    <property type="protein sequence ID" value="HIY97097.1"/>
    <property type="molecule type" value="Genomic_DNA"/>
</dbReference>
<reference evidence="8" key="2">
    <citation type="submission" date="2021-04" db="EMBL/GenBank/DDBJ databases">
        <authorList>
            <person name="Gilroy R."/>
        </authorList>
    </citation>
    <scope>NUCLEOTIDE SEQUENCE</scope>
    <source>
        <strain evidence="8">1345</strain>
    </source>
</reference>
<dbReference type="GO" id="GO:0006457">
    <property type="term" value="P:protein folding"/>
    <property type="evidence" value="ECO:0007669"/>
    <property type="project" value="InterPro"/>
</dbReference>
<evidence type="ECO:0000256" key="4">
    <source>
        <dbReference type="RuleBase" id="RU000639"/>
    </source>
</evidence>
<dbReference type="InterPro" id="IPR000740">
    <property type="entry name" value="GrpE"/>
</dbReference>
<proteinExistence type="inferred from homology"/>
<sequence length="221" mass="25133">MSEEEIRQGEAAEETAAPQPEDIEVSEAETQESCCREQGEKEEGCCKHDGQEKGEHCCEHEGDHKKDERHCKHEKMKAELEKAQAEAADFKDKWMRTAAEFDNFRKRNESTRRNAYNDGKADILVKILPVGDNLERALLTCDEQTKKGIEMVLRSFKKLLDEEGIEAIDPKDEEFDPTFCEAIMSEPAADGVEPGYVKEVFLKGYKKGDKVIRFAQVKVTT</sequence>
<dbReference type="Gene3D" id="3.90.20.20">
    <property type="match status" value="1"/>
</dbReference>
<evidence type="ECO:0000313" key="9">
    <source>
        <dbReference type="Proteomes" id="UP000886750"/>
    </source>
</evidence>
<dbReference type="AlphaFoldDB" id="A0A9D2CSX3"/>
<dbReference type="CDD" id="cd00446">
    <property type="entry name" value="GrpE"/>
    <property type="match status" value="1"/>
</dbReference>
<keyword evidence="6" id="KW-0175">Coiled coil</keyword>
<dbReference type="PANTHER" id="PTHR21237">
    <property type="entry name" value="GRPE PROTEIN"/>
    <property type="match status" value="1"/>
</dbReference>
<dbReference type="InterPro" id="IPR013805">
    <property type="entry name" value="GrpE_CC"/>
</dbReference>
<accession>A0A9D2CSX3</accession>
<dbReference type="Proteomes" id="UP000886750">
    <property type="component" value="Unassembled WGS sequence"/>
</dbReference>
<dbReference type="SUPFAM" id="SSF58014">
    <property type="entry name" value="Coiled-coil domain of nucleotide exchange factor GrpE"/>
    <property type="match status" value="1"/>
</dbReference>
<dbReference type="InterPro" id="IPR009012">
    <property type="entry name" value="GrpE_head"/>
</dbReference>
<dbReference type="GO" id="GO:0042803">
    <property type="term" value="F:protein homodimerization activity"/>
    <property type="evidence" value="ECO:0007669"/>
    <property type="project" value="InterPro"/>
</dbReference>
<dbReference type="Pfam" id="PF01025">
    <property type="entry name" value="GrpE"/>
    <property type="match status" value="1"/>
</dbReference>